<dbReference type="KEGG" id="nano:G5V58_13385"/>
<reference evidence="1 2" key="1">
    <citation type="submission" date="2020-02" db="EMBL/GenBank/DDBJ databases">
        <title>Full genome sequence of Nocardioides sp. R-3366.</title>
        <authorList>
            <person name="Im W.-T."/>
        </authorList>
    </citation>
    <scope>NUCLEOTIDE SEQUENCE [LARGE SCALE GENOMIC DNA]</scope>
    <source>
        <strain evidence="1 2">R-3366</strain>
    </source>
</reference>
<protein>
    <submittedName>
        <fullName evidence="1">2'-5' RNA ligase family protein</fullName>
    </submittedName>
</protein>
<proteinExistence type="predicted"/>
<sequence length="170" mass="18277">MSGHTVLAVPVPELDPFVRERTERYDASFVSTEPDFGHAHVTLLSPWLGAPTAADLAVVGEVVSSEPAFAYALERLEQTPLGLLMLAPEPAAPFARLTAALVAAFPQTPPYAGAFDPLPHLTLDHTETGATLAGLRAELALPVEAKAEVVQLQWWANHDCRVLHTWRLGG</sequence>
<keyword evidence="2" id="KW-1185">Reference proteome</keyword>
<dbReference type="GO" id="GO:0016874">
    <property type="term" value="F:ligase activity"/>
    <property type="evidence" value="ECO:0007669"/>
    <property type="project" value="UniProtKB-KW"/>
</dbReference>
<dbReference type="RefSeq" id="WP_165233474.1">
    <property type="nucleotide sequence ID" value="NZ_CP049257.1"/>
</dbReference>
<dbReference type="Gene3D" id="3.90.1140.10">
    <property type="entry name" value="Cyclic phosphodiesterase"/>
    <property type="match status" value="1"/>
</dbReference>
<accession>A0A6G6WE62</accession>
<dbReference type="Proteomes" id="UP000502996">
    <property type="component" value="Chromosome"/>
</dbReference>
<dbReference type="AlphaFoldDB" id="A0A6G6WE62"/>
<evidence type="ECO:0000313" key="1">
    <source>
        <dbReference type="EMBL" id="QIG43618.1"/>
    </source>
</evidence>
<evidence type="ECO:0000313" key="2">
    <source>
        <dbReference type="Proteomes" id="UP000502996"/>
    </source>
</evidence>
<keyword evidence="1" id="KW-0436">Ligase</keyword>
<dbReference type="Pfam" id="PF13563">
    <property type="entry name" value="2_5_RNA_ligase2"/>
    <property type="match status" value="1"/>
</dbReference>
<dbReference type="EMBL" id="CP049257">
    <property type="protein sequence ID" value="QIG43618.1"/>
    <property type="molecule type" value="Genomic_DNA"/>
</dbReference>
<name>A0A6G6WE62_9ACTN</name>
<organism evidence="1 2">
    <name type="scientific">Nocardioides anomalus</name>
    <dbReference type="NCBI Taxonomy" id="2712223"/>
    <lineage>
        <taxon>Bacteria</taxon>
        <taxon>Bacillati</taxon>
        <taxon>Actinomycetota</taxon>
        <taxon>Actinomycetes</taxon>
        <taxon>Propionibacteriales</taxon>
        <taxon>Nocardioidaceae</taxon>
        <taxon>Nocardioides</taxon>
    </lineage>
</organism>
<gene>
    <name evidence="1" type="ORF">G5V58_13385</name>
</gene>